<keyword evidence="3" id="KW-1185">Reference proteome</keyword>
<evidence type="ECO:0000313" key="3">
    <source>
        <dbReference type="Proteomes" id="UP001165541"/>
    </source>
</evidence>
<feature type="region of interest" description="Disordered" evidence="1">
    <location>
        <begin position="745"/>
        <end position="768"/>
    </location>
</feature>
<sequence>MASIAQRSFAAGEIAPAVYGRADVSKYQNGLRTCRNFYVMRHGGVTNRPGTRFICEVKDSTKRVRLLKFVFNSEQSYVLEFGEGYIRFIQNAAQLEVSGVANWSNVTAYTVADLVTQGGVFYYCIQAHTNQVPPNATYWYPLTGTIYEIPSPYQEEDLEGLQFVQSADVMTIVHPNHSPRDLRRQGALEWTLVAKTFVPGIDAPVNLNATTGAGSVNVSYKVTAVAEETYEESLPSGELVVLGGDYPIQLDWDAVSGAVEYNIYRDNDDGVFGFIGISPTNAFTDDNIARDTSQTPPVARNPFSGTGNYPSAVNYYQQRLTFGNSDNRPETVWMSKSGAYNNFSISSPLQEDDSVTFTLAGRQVNEIRHILDIGSMVILTSGGEWVVRGDGDGVVSPIAINARQQGYSGSAEVAPVLIGNSALFVQARGSIVRDLRFELESDAYVGKDLTVFSAHMFDGYQITRWDFQQVPHSIVWAVRDDGTLLGLTYMRDQDVWGWHRHDTDGAFEDVVCIPESNDDAVYTVVNRTIGGVTQRYIERFADRRIVDLPTDAWFVDSGLSYDGLNAGATTITLSGGTDWVYTETLTATASATLFAPTDVGNEIVFDLGGENLRCEITAYSTNQIVSVRPNRTVPVAFRGAATADWAMAVDTVAGLDHLEGKSVGILADGYVVANGVDAPLFTVASGSVTLPRPYAQIIVGLPIESDFETLDLDPLGDSLLRDKRKLIRSVTLVVESSRGIFAGPDEDNLREYKQRTDDEGYDSPTEPVTGNIEINMSGTWNDNGRVFVRQRDPLPLTILSAIPEGQIGG</sequence>
<dbReference type="Gene3D" id="2.60.40.10">
    <property type="entry name" value="Immunoglobulins"/>
    <property type="match status" value="1"/>
</dbReference>
<dbReference type="Proteomes" id="UP001165541">
    <property type="component" value="Unassembled WGS sequence"/>
</dbReference>
<evidence type="ECO:0000313" key="2">
    <source>
        <dbReference type="EMBL" id="MCM5682517.1"/>
    </source>
</evidence>
<evidence type="ECO:0008006" key="4">
    <source>
        <dbReference type="Google" id="ProtNLM"/>
    </source>
</evidence>
<evidence type="ECO:0000256" key="1">
    <source>
        <dbReference type="SAM" id="MobiDB-lite"/>
    </source>
</evidence>
<comment type="caution">
    <text evidence="2">The sequence shown here is derived from an EMBL/GenBank/DDBJ whole genome shotgun (WGS) entry which is preliminary data.</text>
</comment>
<dbReference type="InterPro" id="IPR013783">
    <property type="entry name" value="Ig-like_fold"/>
</dbReference>
<accession>A0ABT0YW32</accession>
<name>A0ABT0YW32_9BURK</name>
<proteinExistence type="predicted"/>
<protein>
    <recommendedName>
        <fullName evidence="4">Ubiquitin-activating enzyme E1 FCCH domain-containing protein</fullName>
    </recommendedName>
</protein>
<organism evidence="2 3">
    <name type="scientific">Caldimonas mangrovi</name>
    <dbReference type="NCBI Taxonomy" id="2944811"/>
    <lineage>
        <taxon>Bacteria</taxon>
        <taxon>Pseudomonadati</taxon>
        <taxon>Pseudomonadota</taxon>
        <taxon>Betaproteobacteria</taxon>
        <taxon>Burkholderiales</taxon>
        <taxon>Sphaerotilaceae</taxon>
        <taxon>Caldimonas</taxon>
    </lineage>
</organism>
<dbReference type="EMBL" id="JAMKFE010000020">
    <property type="protein sequence ID" value="MCM5682517.1"/>
    <property type="molecule type" value="Genomic_DNA"/>
</dbReference>
<feature type="compositionally biased region" description="Basic and acidic residues" evidence="1">
    <location>
        <begin position="747"/>
        <end position="758"/>
    </location>
</feature>
<dbReference type="Gene3D" id="2.10.10.20">
    <property type="entry name" value="Carbohydrate-binding module superfamily 5/12"/>
    <property type="match status" value="1"/>
</dbReference>
<dbReference type="RefSeq" id="WP_251781003.1">
    <property type="nucleotide sequence ID" value="NZ_JAMKFE010000020.1"/>
</dbReference>
<dbReference type="CDD" id="cd12214">
    <property type="entry name" value="ChiA1_BD"/>
    <property type="match status" value="1"/>
</dbReference>
<gene>
    <name evidence="2" type="ORF">M8A51_23555</name>
</gene>
<reference evidence="2" key="1">
    <citation type="submission" date="2022-05" db="EMBL/GenBank/DDBJ databases">
        <title>Schlegelella sp. nov., isolated from mangrove soil.</title>
        <authorList>
            <person name="Liu Y."/>
            <person name="Ge X."/>
            <person name="Liu W."/>
        </authorList>
    </citation>
    <scope>NUCLEOTIDE SEQUENCE</scope>
    <source>
        <strain evidence="2">S2-27</strain>
    </source>
</reference>